<protein>
    <submittedName>
        <fullName evidence="3">Glycosyltransferase family 9 protein</fullName>
    </submittedName>
</protein>
<dbReference type="AlphaFoldDB" id="A0A5B2TZN9"/>
<dbReference type="Proteomes" id="UP000323188">
    <property type="component" value="Unassembled WGS sequence"/>
</dbReference>
<dbReference type="GO" id="GO:0005829">
    <property type="term" value="C:cytosol"/>
    <property type="evidence" value="ECO:0007669"/>
    <property type="project" value="TreeGrafter"/>
</dbReference>
<organism evidence="3 4">
    <name type="scientific">Maribacter flavus</name>
    <dbReference type="NCBI Taxonomy" id="1658664"/>
    <lineage>
        <taxon>Bacteria</taxon>
        <taxon>Pseudomonadati</taxon>
        <taxon>Bacteroidota</taxon>
        <taxon>Flavobacteriia</taxon>
        <taxon>Flavobacteriales</taxon>
        <taxon>Flavobacteriaceae</taxon>
        <taxon>Maribacter</taxon>
    </lineage>
</organism>
<dbReference type="CDD" id="cd03789">
    <property type="entry name" value="GT9_LPS_heptosyltransferase"/>
    <property type="match status" value="1"/>
</dbReference>
<evidence type="ECO:0000256" key="1">
    <source>
        <dbReference type="ARBA" id="ARBA00022676"/>
    </source>
</evidence>
<evidence type="ECO:0000313" key="4">
    <source>
        <dbReference type="Proteomes" id="UP000323188"/>
    </source>
</evidence>
<keyword evidence="2 3" id="KW-0808">Transferase</keyword>
<dbReference type="InterPro" id="IPR002201">
    <property type="entry name" value="Glyco_trans_9"/>
</dbReference>
<reference evidence="3 4" key="1">
    <citation type="submission" date="2019-09" db="EMBL/GenBank/DDBJ databases">
        <authorList>
            <person name="Khan S.A."/>
            <person name="Jeon C.O."/>
            <person name="Chun B.H."/>
            <person name="Jeong S.E."/>
        </authorList>
    </citation>
    <scope>NUCLEOTIDE SEQUENCE [LARGE SCALE GENOMIC DNA]</scope>
    <source>
        <strain evidence="3 4">KCTC 42508</strain>
    </source>
</reference>
<gene>
    <name evidence="3" type="ORF">F0361_06405</name>
</gene>
<evidence type="ECO:0000256" key="2">
    <source>
        <dbReference type="ARBA" id="ARBA00022679"/>
    </source>
</evidence>
<dbReference type="SUPFAM" id="SSF53756">
    <property type="entry name" value="UDP-Glycosyltransferase/glycogen phosphorylase"/>
    <property type="match status" value="1"/>
</dbReference>
<sequence>MGDVAMTVPVLLALTEKYPDVKITFLTKPFFAPIVSEIPNIKVFIADVKGAHKGVLGLWKLFKQLKSLDVDAVADIHNVLRSNVLKVFFRFSGIPFEQLDKVRKEKRELTSGKNKELKPLKPMYQRYQSVFERLGFHFPINNDHVLKSRNITTEFACDVFSDAKKVIGIAPFAAFPGKIYPLDFMETLIADLSAIEDVKIVLFGGGQNERTILEGWEGKFANCISAAGKISFKEELELISNLDVMISMDSGNGHLAAMYGVPVITLWGVTHPVAGFVPFGQPEENQITSDRKKYPLIPTSVYGNKIPPGYELVMETLAPEQIVTRALQILEKV</sequence>
<dbReference type="InterPro" id="IPR051199">
    <property type="entry name" value="LPS_LOS_Heptosyltrfase"/>
</dbReference>
<dbReference type="PANTHER" id="PTHR30160">
    <property type="entry name" value="TETRAACYLDISACCHARIDE 4'-KINASE-RELATED"/>
    <property type="match status" value="1"/>
</dbReference>
<dbReference type="Pfam" id="PF01075">
    <property type="entry name" value="Glyco_transf_9"/>
    <property type="match status" value="1"/>
</dbReference>
<dbReference type="PANTHER" id="PTHR30160:SF22">
    <property type="entry name" value="LIPOPOLYSACCHARIDE CORE BIOSYNTHESIS PROTEIN"/>
    <property type="match status" value="1"/>
</dbReference>
<name>A0A5B2TZN9_9FLAO</name>
<dbReference type="EMBL" id="VUOE01000001">
    <property type="protein sequence ID" value="KAA2220021.1"/>
    <property type="molecule type" value="Genomic_DNA"/>
</dbReference>
<dbReference type="GO" id="GO:0008713">
    <property type="term" value="F:ADP-heptose-lipopolysaccharide heptosyltransferase activity"/>
    <property type="evidence" value="ECO:0007669"/>
    <property type="project" value="TreeGrafter"/>
</dbReference>
<dbReference type="GO" id="GO:0009244">
    <property type="term" value="P:lipopolysaccharide core region biosynthetic process"/>
    <property type="evidence" value="ECO:0007669"/>
    <property type="project" value="TreeGrafter"/>
</dbReference>
<comment type="caution">
    <text evidence="3">The sequence shown here is derived from an EMBL/GenBank/DDBJ whole genome shotgun (WGS) entry which is preliminary data.</text>
</comment>
<accession>A0A5B2TZN9</accession>
<proteinExistence type="predicted"/>
<evidence type="ECO:0000313" key="3">
    <source>
        <dbReference type="EMBL" id="KAA2220021.1"/>
    </source>
</evidence>
<dbReference type="Gene3D" id="3.40.50.2000">
    <property type="entry name" value="Glycogen Phosphorylase B"/>
    <property type="match status" value="2"/>
</dbReference>
<keyword evidence="1" id="KW-0328">Glycosyltransferase</keyword>